<protein>
    <submittedName>
        <fullName evidence="7">TolC family protein</fullName>
    </submittedName>
</protein>
<keyword evidence="4" id="KW-0472">Membrane</keyword>
<accession>A0ABT7DXG3</accession>
<keyword evidence="6" id="KW-0732">Signal</keyword>
<evidence type="ECO:0000313" key="8">
    <source>
        <dbReference type="Proteomes" id="UP001172778"/>
    </source>
</evidence>
<dbReference type="InterPro" id="IPR051906">
    <property type="entry name" value="TolC-like"/>
</dbReference>
<reference evidence="7" key="1">
    <citation type="submission" date="2023-03" db="EMBL/GenBank/DDBJ databases">
        <title>Chitinimonas shenzhenensis gen. nov., sp. nov., a novel member of family Burkholderiaceae isolated from activated sludge collected in Shen Zhen, China.</title>
        <authorList>
            <person name="Wang X."/>
        </authorList>
    </citation>
    <scope>NUCLEOTIDE SEQUENCE</scope>
    <source>
        <strain evidence="7">DQS-5</strain>
    </source>
</reference>
<dbReference type="PANTHER" id="PTHR30026:SF20">
    <property type="entry name" value="OUTER MEMBRANE PROTEIN TOLC"/>
    <property type="match status" value="1"/>
</dbReference>
<sequence length="699" mass="77482">MIRRILISLLVVGISPAPALTLQQLEALAREAAPEQRLAALEAEALQHRLDAAQAQGNARLVGGASLADTRESVSETEIRDYRRSNLQLGVRWSLLAAAREREQASNTARTALQQARLNEQEVLQTVLRQLRRAYAEVWHIGERVRLSHQFLQSETVAQGWLRLRMREHLLLESDRLSFQSMFDLARRELVRHEAAQADALGVLQRLTGQSLQPFVAQPLGLQHECVSLEQLRAEISQRPAVAQAQAEVALRQQRVQEAKASGMDAGVSLVQSLSRDIGGPSGRSTGVTVDFTLPLGDGPVRQARRAAASAELQRAQLLLDTRLADLQRELTQTHATLTVRLRDMVSSRTQLDAAQEAWRIAELRTHSLYGDVLERELQTRYALYQAAMDYSRARQRQDEAVIDWLALAPADVKCPAATGLPPLPDTLFVALAKAVSLQPAPQTSSLAPQQTVATTASLGFFDWNGRAWLQRTAPWSALPPGTGRLSLSFTAEQVKRMAEPKNAWVVRQMLNNARQRGIRVEWLLGDPEWVQPAGRPALLALLRQLSGFQFDAVNLDLERSQLPDAAQADWAEQVIDTLHEVRQTVSWPVVLTTHHREFADKVWVQRLLDAGLSQGVAMIYVSDPERVVEIAQPLLQGPLPLAIAQSVESALPGTESSATQGRRLALTQWQRLAGQLSNQSGFLGVTVQSWKHFQEAKP</sequence>
<evidence type="ECO:0000313" key="7">
    <source>
        <dbReference type="EMBL" id="MDK2124753.1"/>
    </source>
</evidence>
<dbReference type="PANTHER" id="PTHR30026">
    <property type="entry name" value="OUTER MEMBRANE PROTEIN TOLC"/>
    <property type="match status" value="1"/>
</dbReference>
<comment type="subcellular location">
    <subcellularLocation>
        <location evidence="1">Cell outer membrane</location>
    </subcellularLocation>
</comment>
<evidence type="ECO:0000256" key="2">
    <source>
        <dbReference type="ARBA" id="ARBA00022452"/>
    </source>
</evidence>
<keyword evidence="3" id="KW-0812">Transmembrane</keyword>
<name>A0ABT7DXG3_9NEIS</name>
<keyword evidence="2" id="KW-1134">Transmembrane beta strand</keyword>
<keyword evidence="8" id="KW-1185">Reference proteome</keyword>
<dbReference type="Gene3D" id="1.20.1600.10">
    <property type="entry name" value="Outer membrane efflux proteins (OEP)"/>
    <property type="match status" value="1"/>
</dbReference>
<gene>
    <name evidence="7" type="ORF">PZA18_11915</name>
</gene>
<evidence type="ECO:0000256" key="6">
    <source>
        <dbReference type="SAM" id="SignalP"/>
    </source>
</evidence>
<dbReference type="EMBL" id="JARRAF010000012">
    <property type="protein sequence ID" value="MDK2124753.1"/>
    <property type="molecule type" value="Genomic_DNA"/>
</dbReference>
<organism evidence="7 8">
    <name type="scientific">Parachitinimonas caeni</name>
    <dbReference type="NCBI Taxonomy" id="3031301"/>
    <lineage>
        <taxon>Bacteria</taxon>
        <taxon>Pseudomonadati</taxon>
        <taxon>Pseudomonadota</taxon>
        <taxon>Betaproteobacteria</taxon>
        <taxon>Neisseriales</taxon>
        <taxon>Chitinibacteraceae</taxon>
        <taxon>Parachitinimonas</taxon>
    </lineage>
</organism>
<dbReference type="Proteomes" id="UP001172778">
    <property type="component" value="Unassembled WGS sequence"/>
</dbReference>
<feature type="chain" id="PRO_5045093988" evidence="6">
    <location>
        <begin position="20"/>
        <end position="699"/>
    </location>
</feature>
<comment type="caution">
    <text evidence="7">The sequence shown here is derived from an EMBL/GenBank/DDBJ whole genome shotgun (WGS) entry which is preliminary data.</text>
</comment>
<dbReference type="RefSeq" id="WP_284101067.1">
    <property type="nucleotide sequence ID" value="NZ_JARRAF010000012.1"/>
</dbReference>
<evidence type="ECO:0000256" key="3">
    <source>
        <dbReference type="ARBA" id="ARBA00022692"/>
    </source>
</evidence>
<keyword evidence="5" id="KW-0998">Cell outer membrane</keyword>
<evidence type="ECO:0000256" key="4">
    <source>
        <dbReference type="ARBA" id="ARBA00023136"/>
    </source>
</evidence>
<feature type="signal peptide" evidence="6">
    <location>
        <begin position="1"/>
        <end position="19"/>
    </location>
</feature>
<evidence type="ECO:0000256" key="1">
    <source>
        <dbReference type="ARBA" id="ARBA00004442"/>
    </source>
</evidence>
<proteinExistence type="predicted"/>
<evidence type="ECO:0000256" key="5">
    <source>
        <dbReference type="ARBA" id="ARBA00023237"/>
    </source>
</evidence>
<dbReference type="SUPFAM" id="SSF56954">
    <property type="entry name" value="Outer membrane efflux proteins (OEP)"/>
    <property type="match status" value="1"/>
</dbReference>